<name>A0A840IFY1_9ACTN</name>
<feature type="domain" description="DUF559" evidence="1">
    <location>
        <begin position="178"/>
        <end position="276"/>
    </location>
</feature>
<evidence type="ECO:0000313" key="3">
    <source>
        <dbReference type="EMBL" id="MBB4663245.1"/>
    </source>
</evidence>
<gene>
    <name evidence="3" type="ORF">BDZ31_002834</name>
</gene>
<dbReference type="Proteomes" id="UP000585272">
    <property type="component" value="Unassembled WGS sequence"/>
</dbReference>
<dbReference type="EMBL" id="JACHNU010000003">
    <property type="protein sequence ID" value="MBB4663245.1"/>
    <property type="molecule type" value="Genomic_DNA"/>
</dbReference>
<protein>
    <submittedName>
        <fullName evidence="3">Putative transcriptional regulator of viral defense system</fullName>
    </submittedName>
</protein>
<keyword evidence="4" id="KW-1185">Reference proteome</keyword>
<comment type="caution">
    <text evidence="3">The sequence shown here is derived from an EMBL/GenBank/DDBJ whole genome shotgun (WGS) entry which is preliminary data.</text>
</comment>
<dbReference type="InterPro" id="IPR011335">
    <property type="entry name" value="Restrct_endonuc-II-like"/>
</dbReference>
<sequence>MARRQLGAIGLTPTMVRDRIERGRLTRLHRGVYVVGHRQLRPRAHTLAAVLAVGPGAVASHRDAAWLHGLRPGGHARSDVTTTRRGVTGGPRIAVHRTTVLTDEDVTEIDGIPVTSLARTLVDLAAVVPADHLAKALSEAERLLLLDMRSLERAIERTRNRTGSGHASLRAVLADHAAHGVEHDRSTMERRFAALVRDAGLPRPKLNHWIEGVEVDAVWPRERVAVELDSWTWHRHRRAFQRDREKGNTLTAAGWTVLRFTYLDVVDRPREVAAQLVPLVASVAQR</sequence>
<feature type="domain" description="AbiEi antitoxin N-terminal" evidence="2">
    <location>
        <begin position="3"/>
        <end position="35"/>
    </location>
</feature>
<dbReference type="SUPFAM" id="SSF52980">
    <property type="entry name" value="Restriction endonuclease-like"/>
    <property type="match status" value="1"/>
</dbReference>
<dbReference type="InterPro" id="IPR007569">
    <property type="entry name" value="DUF559"/>
</dbReference>
<dbReference type="AlphaFoldDB" id="A0A840IFY1"/>
<evidence type="ECO:0000259" key="1">
    <source>
        <dbReference type="Pfam" id="PF04480"/>
    </source>
</evidence>
<dbReference type="Pfam" id="PF04480">
    <property type="entry name" value="DUF559"/>
    <property type="match status" value="1"/>
</dbReference>
<dbReference type="InterPro" id="IPR025159">
    <property type="entry name" value="AbiEi_N"/>
</dbReference>
<evidence type="ECO:0000313" key="4">
    <source>
        <dbReference type="Proteomes" id="UP000585272"/>
    </source>
</evidence>
<accession>A0A840IFY1</accession>
<reference evidence="3 4" key="1">
    <citation type="submission" date="2020-08" db="EMBL/GenBank/DDBJ databases">
        <title>Genomic Encyclopedia of Archaeal and Bacterial Type Strains, Phase II (KMG-II): from individual species to whole genera.</title>
        <authorList>
            <person name="Goeker M."/>
        </authorList>
    </citation>
    <scope>NUCLEOTIDE SEQUENCE [LARGE SCALE GENOMIC DNA]</scope>
    <source>
        <strain evidence="3 4">DSM 23288</strain>
    </source>
</reference>
<dbReference type="Gene3D" id="3.40.960.10">
    <property type="entry name" value="VSR Endonuclease"/>
    <property type="match status" value="1"/>
</dbReference>
<proteinExistence type="predicted"/>
<dbReference type="Pfam" id="PF13338">
    <property type="entry name" value="AbiEi_4"/>
    <property type="match status" value="1"/>
</dbReference>
<organism evidence="3 4">
    <name type="scientific">Conexibacter arvalis</name>
    <dbReference type="NCBI Taxonomy" id="912552"/>
    <lineage>
        <taxon>Bacteria</taxon>
        <taxon>Bacillati</taxon>
        <taxon>Actinomycetota</taxon>
        <taxon>Thermoleophilia</taxon>
        <taxon>Solirubrobacterales</taxon>
        <taxon>Conexibacteraceae</taxon>
        <taxon>Conexibacter</taxon>
    </lineage>
</organism>
<evidence type="ECO:0000259" key="2">
    <source>
        <dbReference type="Pfam" id="PF13338"/>
    </source>
</evidence>